<feature type="region of interest" description="Disordered" evidence="10">
    <location>
        <begin position="255"/>
        <end position="392"/>
    </location>
</feature>
<dbReference type="InterPro" id="IPR039515">
    <property type="entry name" value="NOT4_mRING-HC-C4C4"/>
</dbReference>
<keyword evidence="3 8" id="KW-0863">Zinc-finger</keyword>
<dbReference type="InterPro" id="IPR012677">
    <property type="entry name" value="Nucleotide-bd_a/b_plait_sf"/>
</dbReference>
<dbReference type="SUPFAM" id="SSF57850">
    <property type="entry name" value="RING/U-box"/>
    <property type="match status" value="1"/>
</dbReference>
<feature type="compositionally biased region" description="Polar residues" evidence="10">
    <location>
        <begin position="324"/>
        <end position="342"/>
    </location>
</feature>
<reference evidence="13 14" key="1">
    <citation type="journal article" date="2017" name="Curr. Biol.">
        <title>Genome architecture and evolution of a unichromosomal asexual nematode.</title>
        <authorList>
            <person name="Fradin H."/>
            <person name="Zegar C."/>
            <person name="Gutwein M."/>
            <person name="Lucas J."/>
            <person name="Kovtun M."/>
            <person name="Corcoran D."/>
            <person name="Baugh L.R."/>
            <person name="Kiontke K."/>
            <person name="Gunsalus K."/>
            <person name="Fitch D.H."/>
            <person name="Piano F."/>
        </authorList>
    </citation>
    <scope>NUCLEOTIDE SEQUENCE [LARGE SCALE GENOMIC DNA]</scope>
    <source>
        <strain evidence="13">PF1309</strain>
    </source>
</reference>
<gene>
    <name evidence="13" type="ORF">WR25_16001</name>
</gene>
<evidence type="ECO:0000256" key="8">
    <source>
        <dbReference type="PROSITE-ProRule" id="PRU00175"/>
    </source>
</evidence>
<evidence type="ECO:0000313" key="14">
    <source>
        <dbReference type="Proteomes" id="UP000218231"/>
    </source>
</evidence>
<name>A0A2A2KXK2_9BILA</name>
<evidence type="ECO:0008006" key="15">
    <source>
        <dbReference type="Google" id="ProtNLM"/>
    </source>
</evidence>
<accession>A0A2A2KXK2</accession>
<evidence type="ECO:0000256" key="2">
    <source>
        <dbReference type="ARBA" id="ARBA00022723"/>
    </source>
</evidence>
<comment type="subcellular location">
    <subcellularLocation>
        <location evidence="1">Nucleus</location>
    </subcellularLocation>
</comment>
<feature type="domain" description="RRM" evidence="12">
    <location>
        <begin position="108"/>
        <end position="202"/>
    </location>
</feature>
<dbReference type="GO" id="GO:0004842">
    <property type="term" value="F:ubiquitin-protein transferase activity"/>
    <property type="evidence" value="ECO:0007669"/>
    <property type="project" value="InterPro"/>
</dbReference>
<evidence type="ECO:0000259" key="11">
    <source>
        <dbReference type="PROSITE" id="PS50089"/>
    </source>
</evidence>
<dbReference type="CDD" id="cd12438">
    <property type="entry name" value="RRM_CNOT4"/>
    <property type="match status" value="1"/>
</dbReference>
<dbReference type="GO" id="GO:0016567">
    <property type="term" value="P:protein ubiquitination"/>
    <property type="evidence" value="ECO:0007669"/>
    <property type="project" value="TreeGrafter"/>
</dbReference>
<feature type="domain" description="RING-type" evidence="11">
    <location>
        <begin position="13"/>
        <end position="56"/>
    </location>
</feature>
<dbReference type="STRING" id="2018661.A0A2A2KXK2"/>
<dbReference type="InterPro" id="IPR034261">
    <property type="entry name" value="CNOT4_RRM"/>
</dbReference>
<dbReference type="SUPFAM" id="SSF54928">
    <property type="entry name" value="RNA-binding domain, RBD"/>
    <property type="match status" value="1"/>
</dbReference>
<feature type="compositionally biased region" description="Low complexity" evidence="10">
    <location>
        <begin position="432"/>
        <end position="449"/>
    </location>
</feature>
<organism evidence="13 14">
    <name type="scientific">Diploscapter pachys</name>
    <dbReference type="NCBI Taxonomy" id="2018661"/>
    <lineage>
        <taxon>Eukaryota</taxon>
        <taxon>Metazoa</taxon>
        <taxon>Ecdysozoa</taxon>
        <taxon>Nematoda</taxon>
        <taxon>Chromadorea</taxon>
        <taxon>Rhabditida</taxon>
        <taxon>Rhabditina</taxon>
        <taxon>Rhabditomorpha</taxon>
        <taxon>Rhabditoidea</taxon>
        <taxon>Rhabditidae</taxon>
        <taxon>Diploscapter</taxon>
    </lineage>
</organism>
<evidence type="ECO:0000256" key="4">
    <source>
        <dbReference type="ARBA" id="ARBA00022833"/>
    </source>
</evidence>
<evidence type="ECO:0000313" key="13">
    <source>
        <dbReference type="EMBL" id="PAV78721.1"/>
    </source>
</evidence>
<feature type="region of interest" description="Disordered" evidence="10">
    <location>
        <begin position="422"/>
        <end position="450"/>
    </location>
</feature>
<sequence>MSCSSDDQSDKECPLCMETLEIDDINFYPCKCEYQICRFCWHRLRTDENGLCPACRQPYPELPANFKPLSTADVQRLKDEKRLKQQAEKIRLSECRQYLSNYRVLQKNLVYVVGLSPRVADYETLKKPEYFGRFGRIQKIVIGTANATALHILNSGGGTAVHGPSYTAYLTYSRIDEALRCIQAVNNAQLDGRNIKASLGTTKYCSAFMQNKKCFKPECMYLHEIADSEISFTKEDMHQGKHTEYEKRLIETVLSKTGTGSGPGGTGTKAMGNNSTAVNSMESEKSSGGNWDKGESTDREDRAQSEETSGGRSSSGPPDEDARSTTSADSGVGSQEIATANNGPGGGGQQQQRMNRMTAFETNNKENQLEAHGQGQGNGNEFASEDYGSGRVPALAPVCEAPAPLTNWQTLLGLTPQPPVALPSQSITNNRSVPTSSSIQSSAVVPSSSDMTDYLSADDDLGFDPFSESSKGLAMLLEEEKSKQQNSSSSSNISSNWLPSIPSDSSSSLCDLWGRLPLFAASSNSTSTSSHHVQSPYEMYGLQSAHANPESSNHQLRSLYENGTGVAGLGYGSYANGAPPGFQCIQRPASIMQHHNSQGTSISEWQQGFKALLPNVNIRFLSDLEHSHQNGGNSSPPVPSSTLFHSLNHPLHPSVQSASNDPPPGFSGFSHR</sequence>
<feature type="region of interest" description="Disordered" evidence="10">
    <location>
        <begin position="627"/>
        <end position="672"/>
    </location>
</feature>
<dbReference type="GO" id="GO:0003723">
    <property type="term" value="F:RNA binding"/>
    <property type="evidence" value="ECO:0007669"/>
    <property type="project" value="UniProtKB-UniRule"/>
</dbReference>
<keyword evidence="2" id="KW-0479">Metal-binding</keyword>
<evidence type="ECO:0000256" key="9">
    <source>
        <dbReference type="PROSITE-ProRule" id="PRU00176"/>
    </source>
</evidence>
<dbReference type="AlphaFoldDB" id="A0A2A2KXK2"/>
<dbReference type="PANTHER" id="PTHR12603:SF0">
    <property type="entry name" value="CCR4-NOT TRANSCRIPTION COMPLEX SUBUNIT 4"/>
    <property type="match status" value="1"/>
</dbReference>
<dbReference type="InterPro" id="IPR013083">
    <property type="entry name" value="Znf_RING/FYVE/PHD"/>
</dbReference>
<dbReference type="InterPro" id="IPR039780">
    <property type="entry name" value="Mot2"/>
</dbReference>
<dbReference type="GO" id="GO:0008270">
    <property type="term" value="F:zinc ion binding"/>
    <property type="evidence" value="ECO:0007669"/>
    <property type="project" value="UniProtKB-KW"/>
</dbReference>
<dbReference type="GO" id="GO:0005634">
    <property type="term" value="C:nucleus"/>
    <property type="evidence" value="ECO:0007669"/>
    <property type="project" value="UniProtKB-SubCell"/>
</dbReference>
<comment type="caution">
    <text evidence="13">The sequence shown here is derived from an EMBL/GenBank/DDBJ whole genome shotgun (WGS) entry which is preliminary data.</text>
</comment>
<dbReference type="SMART" id="SM00361">
    <property type="entry name" value="RRM_1"/>
    <property type="match status" value="1"/>
</dbReference>
<evidence type="ECO:0000256" key="10">
    <source>
        <dbReference type="SAM" id="MobiDB-lite"/>
    </source>
</evidence>
<dbReference type="CDD" id="cd16618">
    <property type="entry name" value="mRING-HC-C4C4_CNOT4"/>
    <property type="match status" value="1"/>
</dbReference>
<dbReference type="OrthoDB" id="1923159at2759"/>
<keyword evidence="7" id="KW-0539">Nucleus</keyword>
<keyword evidence="6" id="KW-0175">Coiled coil</keyword>
<feature type="compositionally biased region" description="Basic and acidic residues" evidence="10">
    <location>
        <begin position="292"/>
        <end position="305"/>
    </location>
</feature>
<evidence type="ECO:0000256" key="6">
    <source>
        <dbReference type="ARBA" id="ARBA00023054"/>
    </source>
</evidence>
<dbReference type="InterPro" id="IPR035979">
    <property type="entry name" value="RBD_domain_sf"/>
</dbReference>
<dbReference type="FunFam" id="3.30.40.10:FF:000006">
    <property type="entry name" value="CCR4-NOT transcription complex subunit 4"/>
    <property type="match status" value="1"/>
</dbReference>
<evidence type="ECO:0000259" key="12">
    <source>
        <dbReference type="PROSITE" id="PS50102"/>
    </source>
</evidence>
<keyword evidence="5 9" id="KW-0694">RNA-binding</keyword>
<dbReference type="InterPro" id="IPR001841">
    <property type="entry name" value="Znf_RING"/>
</dbReference>
<proteinExistence type="predicted"/>
<dbReference type="Pfam" id="PF14570">
    <property type="entry name" value="zf-RING_4"/>
    <property type="match status" value="1"/>
</dbReference>
<keyword evidence="14" id="KW-1185">Reference proteome</keyword>
<feature type="compositionally biased region" description="Polar residues" evidence="10">
    <location>
        <begin position="271"/>
        <end position="289"/>
    </location>
</feature>
<dbReference type="Proteomes" id="UP000218231">
    <property type="component" value="Unassembled WGS sequence"/>
</dbReference>
<dbReference type="PROSITE" id="PS50089">
    <property type="entry name" value="ZF_RING_2"/>
    <property type="match status" value="1"/>
</dbReference>
<dbReference type="PANTHER" id="PTHR12603">
    <property type="entry name" value="CCR4-NOT TRANSCRIPTION COMPLEX RELATED"/>
    <property type="match status" value="1"/>
</dbReference>
<evidence type="ECO:0000256" key="7">
    <source>
        <dbReference type="ARBA" id="ARBA00023242"/>
    </source>
</evidence>
<dbReference type="InterPro" id="IPR003954">
    <property type="entry name" value="RRM_euk-type"/>
</dbReference>
<dbReference type="EMBL" id="LIAE01007524">
    <property type="protein sequence ID" value="PAV78721.1"/>
    <property type="molecule type" value="Genomic_DNA"/>
</dbReference>
<protein>
    <recommendedName>
        <fullName evidence="15">RING-type domain-containing protein</fullName>
    </recommendedName>
</protein>
<evidence type="ECO:0000256" key="5">
    <source>
        <dbReference type="ARBA" id="ARBA00022884"/>
    </source>
</evidence>
<evidence type="ECO:0000256" key="1">
    <source>
        <dbReference type="ARBA" id="ARBA00004123"/>
    </source>
</evidence>
<dbReference type="PROSITE" id="PS50102">
    <property type="entry name" value="RRM"/>
    <property type="match status" value="1"/>
</dbReference>
<dbReference type="GO" id="GO:0030014">
    <property type="term" value="C:CCR4-NOT complex"/>
    <property type="evidence" value="ECO:0007669"/>
    <property type="project" value="InterPro"/>
</dbReference>
<dbReference type="Gene3D" id="3.30.40.10">
    <property type="entry name" value="Zinc/RING finger domain, C3HC4 (zinc finger)"/>
    <property type="match status" value="1"/>
</dbReference>
<evidence type="ECO:0000256" key="3">
    <source>
        <dbReference type="ARBA" id="ARBA00022771"/>
    </source>
</evidence>
<dbReference type="Gene3D" id="3.30.70.330">
    <property type="match status" value="1"/>
</dbReference>
<dbReference type="InterPro" id="IPR000504">
    <property type="entry name" value="RRM_dom"/>
</dbReference>
<keyword evidence="4" id="KW-0862">Zinc</keyword>